<dbReference type="EMBL" id="JBJQND010000015">
    <property type="protein sequence ID" value="KAL3852216.1"/>
    <property type="molecule type" value="Genomic_DNA"/>
</dbReference>
<reference evidence="7 8" key="1">
    <citation type="submission" date="2024-11" db="EMBL/GenBank/DDBJ databases">
        <title>Chromosome-level genome assembly of the freshwater bivalve Anodonta woodiana.</title>
        <authorList>
            <person name="Chen X."/>
        </authorList>
    </citation>
    <scope>NUCLEOTIDE SEQUENCE [LARGE SCALE GENOMIC DNA]</scope>
    <source>
        <strain evidence="7">MN2024</strain>
        <tissue evidence="7">Gills</tissue>
    </source>
</reference>
<dbReference type="CDD" id="cd02440">
    <property type="entry name" value="AdoMet_MTases"/>
    <property type="match status" value="1"/>
</dbReference>
<dbReference type="GO" id="GO:0005737">
    <property type="term" value="C:cytoplasm"/>
    <property type="evidence" value="ECO:0007669"/>
    <property type="project" value="UniProtKB-SubCell"/>
</dbReference>
<dbReference type="InterPro" id="IPR029063">
    <property type="entry name" value="SAM-dependent_MTases_sf"/>
</dbReference>
<dbReference type="Gene3D" id="3.40.50.150">
    <property type="entry name" value="Vaccinia Virus protein VP39"/>
    <property type="match status" value="1"/>
</dbReference>
<dbReference type="SUPFAM" id="SSF53335">
    <property type="entry name" value="S-adenosyl-L-methionine-dependent methyltransferases"/>
    <property type="match status" value="1"/>
</dbReference>
<evidence type="ECO:0000256" key="3">
    <source>
        <dbReference type="ARBA" id="ARBA00022679"/>
    </source>
</evidence>
<keyword evidence="8" id="KW-1185">Reference proteome</keyword>
<keyword evidence="3 5" id="KW-0808">Transferase</keyword>
<evidence type="ECO:0000313" key="8">
    <source>
        <dbReference type="Proteomes" id="UP001634394"/>
    </source>
</evidence>
<dbReference type="Pfam" id="PF13847">
    <property type="entry name" value="Methyltransf_31"/>
    <property type="match status" value="1"/>
</dbReference>
<dbReference type="PANTHER" id="PTHR12843">
    <property type="entry name" value="PROTEIN-LYSINE N-METHYLTRANSFERASE METTL10"/>
    <property type="match status" value="1"/>
</dbReference>
<name>A0ABD3URU6_SINWO</name>
<keyword evidence="1 5" id="KW-0963">Cytoplasm</keyword>
<dbReference type="EC" id="2.1.1.-" evidence="5"/>
<evidence type="ECO:0000256" key="5">
    <source>
        <dbReference type="HAMAP-Rule" id="MF_03188"/>
    </source>
</evidence>
<gene>
    <name evidence="7" type="ORF">ACJMK2_015888</name>
</gene>
<evidence type="ECO:0000259" key="6">
    <source>
        <dbReference type="Pfam" id="PF13847"/>
    </source>
</evidence>
<comment type="similarity">
    <text evidence="5">Belongs to the class I-like SAM-binding methyltransferase superfamily. EFM4 family.</text>
</comment>
<sequence length="230" mass="26237">MAYTMNQEDDRDFKPSDLGTKDFWDNTYSREVENFKDHGDVGEIWFGEDTQEKICNWIEECEDIEKKNSIIDLGCGNGMMLIDLWKRGFRNLTGVDYSEGAIALAKSLSEAEGTHEIVYLVGDLVGERGKSQCSCLSHHYKVCVDKGTYDAISLMPENCLIGREHYRDTIRSIMEPDGYFIITSCNWTKDQLLTFFGTDFRLHDEIPYPTFQFGGKSGSKVTSLILKLKS</sequence>
<dbReference type="GO" id="GO:0016279">
    <property type="term" value="F:protein-lysine N-methyltransferase activity"/>
    <property type="evidence" value="ECO:0007669"/>
    <property type="project" value="UniProtKB-UniRule"/>
</dbReference>
<keyword evidence="2 5" id="KW-0489">Methyltransferase</keyword>
<dbReference type="HAMAP" id="MF_03188">
    <property type="entry name" value="Methyltr_EFM4"/>
    <property type="match status" value="1"/>
</dbReference>
<feature type="domain" description="Methyltransferase" evidence="6">
    <location>
        <begin position="65"/>
        <end position="192"/>
    </location>
</feature>
<dbReference type="GO" id="GO:0032259">
    <property type="term" value="P:methylation"/>
    <property type="evidence" value="ECO:0007669"/>
    <property type="project" value="UniProtKB-KW"/>
</dbReference>
<dbReference type="PANTHER" id="PTHR12843:SF5">
    <property type="entry name" value="EEF1A LYSINE METHYLTRANSFERASE 2"/>
    <property type="match status" value="1"/>
</dbReference>
<evidence type="ECO:0000256" key="4">
    <source>
        <dbReference type="ARBA" id="ARBA00022691"/>
    </source>
</evidence>
<protein>
    <recommendedName>
        <fullName evidence="5">Protein-lysine N-methyltransferase ACJMK2_015888</fullName>
        <ecNumber evidence="5">2.1.1.-</ecNumber>
    </recommendedName>
</protein>
<proteinExistence type="inferred from homology"/>
<evidence type="ECO:0000313" key="7">
    <source>
        <dbReference type="EMBL" id="KAL3852216.1"/>
    </source>
</evidence>
<dbReference type="AlphaFoldDB" id="A0ABD3URU6"/>
<keyword evidence="4 5" id="KW-0949">S-adenosyl-L-methionine</keyword>
<comment type="caution">
    <text evidence="7">The sequence shown here is derived from an EMBL/GenBank/DDBJ whole genome shotgun (WGS) entry which is preliminary data.</text>
</comment>
<accession>A0ABD3URU6</accession>
<organism evidence="7 8">
    <name type="scientific">Sinanodonta woodiana</name>
    <name type="common">Chinese pond mussel</name>
    <name type="synonym">Anodonta woodiana</name>
    <dbReference type="NCBI Taxonomy" id="1069815"/>
    <lineage>
        <taxon>Eukaryota</taxon>
        <taxon>Metazoa</taxon>
        <taxon>Spiralia</taxon>
        <taxon>Lophotrochozoa</taxon>
        <taxon>Mollusca</taxon>
        <taxon>Bivalvia</taxon>
        <taxon>Autobranchia</taxon>
        <taxon>Heteroconchia</taxon>
        <taxon>Palaeoheterodonta</taxon>
        <taxon>Unionida</taxon>
        <taxon>Unionoidea</taxon>
        <taxon>Unionidae</taxon>
        <taxon>Unioninae</taxon>
        <taxon>Sinanodonta</taxon>
    </lineage>
</organism>
<dbReference type="InterPro" id="IPR026635">
    <property type="entry name" value="Efm4/METTL10"/>
</dbReference>
<comment type="subcellular location">
    <subcellularLocation>
        <location evidence="5">Cytoplasm</location>
    </subcellularLocation>
</comment>
<evidence type="ECO:0000256" key="1">
    <source>
        <dbReference type="ARBA" id="ARBA00022490"/>
    </source>
</evidence>
<comment type="function">
    <text evidence="5">S-adenosyl-L-methionine-dependent protein-lysine N-methyltransferase that methylates elongation factor 1-alpha.</text>
</comment>
<dbReference type="Proteomes" id="UP001634394">
    <property type="component" value="Unassembled WGS sequence"/>
</dbReference>
<dbReference type="InterPro" id="IPR025714">
    <property type="entry name" value="Methyltranfer_dom"/>
</dbReference>
<evidence type="ECO:0000256" key="2">
    <source>
        <dbReference type="ARBA" id="ARBA00022603"/>
    </source>
</evidence>